<feature type="transmembrane region" description="Helical" evidence="2">
    <location>
        <begin position="12"/>
        <end position="31"/>
    </location>
</feature>
<keyword evidence="4" id="KW-1185">Reference proteome</keyword>
<feature type="compositionally biased region" description="Basic and acidic residues" evidence="1">
    <location>
        <begin position="53"/>
        <end position="66"/>
    </location>
</feature>
<evidence type="ECO:0000313" key="4">
    <source>
        <dbReference type="Proteomes" id="UP001596990"/>
    </source>
</evidence>
<keyword evidence="2" id="KW-1133">Transmembrane helix</keyword>
<dbReference type="InterPro" id="IPR024623">
    <property type="entry name" value="YtxH"/>
</dbReference>
<evidence type="ECO:0000256" key="1">
    <source>
        <dbReference type="SAM" id="MobiDB-lite"/>
    </source>
</evidence>
<name>A0ABW3L3L5_9BACI</name>
<protein>
    <submittedName>
        <fullName evidence="3">YtxH domain-containing protein</fullName>
    </submittedName>
</protein>
<feature type="region of interest" description="Disordered" evidence="1">
    <location>
        <begin position="50"/>
        <end position="168"/>
    </location>
</feature>
<sequence>MNTKTNQGNKKGLIAGSVIGSVVGATATLLLTPKNGKEVRTGITEQSTRVLNKGKEFGGSTKERMMDNALVNKFKKNTDAQEEEQSEKLHAVSNQEPNDEQQEDNDASKPEDNDAEQTGVEPEPHVQASVEETPETDESKPSNQNKGNKKKAGSKKAGTTVQSDDDTQ</sequence>
<dbReference type="PANTHER" id="PTHR35792:SF2">
    <property type="entry name" value="GENERAL STRESS PROTEIN"/>
    <property type="match status" value="1"/>
</dbReference>
<reference evidence="4" key="1">
    <citation type="journal article" date="2019" name="Int. J. Syst. Evol. Microbiol.">
        <title>The Global Catalogue of Microorganisms (GCM) 10K type strain sequencing project: providing services to taxonomists for standard genome sequencing and annotation.</title>
        <authorList>
            <consortium name="The Broad Institute Genomics Platform"/>
            <consortium name="The Broad Institute Genome Sequencing Center for Infectious Disease"/>
            <person name="Wu L."/>
            <person name="Ma J."/>
        </authorList>
    </citation>
    <scope>NUCLEOTIDE SEQUENCE [LARGE SCALE GENOMIC DNA]</scope>
    <source>
        <strain evidence="4">CCUG 56607</strain>
    </source>
</reference>
<dbReference type="Proteomes" id="UP001596990">
    <property type="component" value="Unassembled WGS sequence"/>
</dbReference>
<gene>
    <name evidence="3" type="ORF">ACFQ2J_15900</name>
</gene>
<accession>A0ABW3L3L5</accession>
<proteinExistence type="predicted"/>
<comment type="caution">
    <text evidence="3">The sequence shown here is derived from an EMBL/GenBank/DDBJ whole genome shotgun (WGS) entry which is preliminary data.</text>
</comment>
<organism evidence="3 4">
    <name type="scientific">Thalassobacillus hwangdonensis</name>
    <dbReference type="NCBI Taxonomy" id="546108"/>
    <lineage>
        <taxon>Bacteria</taxon>
        <taxon>Bacillati</taxon>
        <taxon>Bacillota</taxon>
        <taxon>Bacilli</taxon>
        <taxon>Bacillales</taxon>
        <taxon>Bacillaceae</taxon>
        <taxon>Thalassobacillus</taxon>
    </lineage>
</organism>
<evidence type="ECO:0000313" key="3">
    <source>
        <dbReference type="EMBL" id="MFD1020671.1"/>
    </source>
</evidence>
<dbReference type="Pfam" id="PF12732">
    <property type="entry name" value="YtxH"/>
    <property type="match status" value="1"/>
</dbReference>
<evidence type="ECO:0000256" key="2">
    <source>
        <dbReference type="SAM" id="Phobius"/>
    </source>
</evidence>
<dbReference type="PANTHER" id="PTHR35792">
    <property type="entry name" value="GENERAL STRESS PROTEIN"/>
    <property type="match status" value="1"/>
</dbReference>
<keyword evidence="2" id="KW-0812">Transmembrane</keyword>
<dbReference type="EMBL" id="JBHTKL010000006">
    <property type="protein sequence ID" value="MFD1020671.1"/>
    <property type="molecule type" value="Genomic_DNA"/>
</dbReference>
<dbReference type="InterPro" id="IPR052928">
    <property type="entry name" value="Desiccation-related_membrane"/>
</dbReference>
<keyword evidence="2" id="KW-0472">Membrane</keyword>
<dbReference type="RefSeq" id="WP_386062780.1">
    <property type="nucleotide sequence ID" value="NZ_JBHTKL010000006.1"/>
</dbReference>